<dbReference type="InterPro" id="IPR014043">
    <property type="entry name" value="Acyl_transferase_dom"/>
</dbReference>
<dbReference type="RefSeq" id="WP_013277988.1">
    <property type="nucleotide sequence ID" value="NC_014378.1"/>
</dbReference>
<dbReference type="GO" id="GO:0006633">
    <property type="term" value="P:fatty acid biosynthetic process"/>
    <property type="evidence" value="ECO:0007669"/>
    <property type="project" value="TreeGrafter"/>
</dbReference>
<dbReference type="AlphaFoldDB" id="D9QPV1"/>
<dbReference type="PIRSF" id="PIRSF000446">
    <property type="entry name" value="Mct"/>
    <property type="match status" value="1"/>
</dbReference>
<dbReference type="Gene3D" id="3.40.366.10">
    <property type="entry name" value="Malonyl-Coenzyme A Acyl Carrier Protein, domain 2"/>
    <property type="match status" value="1"/>
</dbReference>
<evidence type="ECO:0000313" key="8">
    <source>
        <dbReference type="Proteomes" id="UP000001661"/>
    </source>
</evidence>
<dbReference type="FunFam" id="3.30.70.250:FF:000001">
    <property type="entry name" value="Malonyl CoA-acyl carrier protein transacylase"/>
    <property type="match status" value="1"/>
</dbReference>
<evidence type="ECO:0000313" key="7">
    <source>
        <dbReference type="EMBL" id="ADL12542.1"/>
    </source>
</evidence>
<dbReference type="NCBIfam" id="TIGR00128">
    <property type="entry name" value="fabD"/>
    <property type="match status" value="1"/>
</dbReference>
<dbReference type="Gene3D" id="3.30.70.250">
    <property type="entry name" value="Malonyl-CoA ACP transacylase, ACP-binding"/>
    <property type="match status" value="1"/>
</dbReference>
<organism evidence="7 8">
    <name type="scientific">Acetohalobium arabaticum (strain ATCC 49924 / DSM 5501 / Z-7288)</name>
    <dbReference type="NCBI Taxonomy" id="574087"/>
    <lineage>
        <taxon>Bacteria</taxon>
        <taxon>Bacillati</taxon>
        <taxon>Bacillota</taxon>
        <taxon>Clostridia</taxon>
        <taxon>Halanaerobiales</taxon>
        <taxon>Halobacteroidaceae</taxon>
        <taxon>Acetohalobium</taxon>
    </lineage>
</organism>
<evidence type="ECO:0000256" key="3">
    <source>
        <dbReference type="ARBA" id="ARBA00048462"/>
    </source>
</evidence>
<keyword evidence="2 4" id="KW-0012">Acyltransferase</keyword>
<dbReference type="InterPro" id="IPR050858">
    <property type="entry name" value="Mal-CoA-ACP_Trans/PKS_FabD"/>
</dbReference>
<dbReference type="PANTHER" id="PTHR42681">
    <property type="entry name" value="MALONYL-COA-ACYL CARRIER PROTEIN TRANSACYLASE, MITOCHONDRIAL"/>
    <property type="match status" value="1"/>
</dbReference>
<dbReference type="SUPFAM" id="SSF55048">
    <property type="entry name" value="Probable ACP-binding domain of malonyl-CoA ACP transacylase"/>
    <property type="match status" value="1"/>
</dbReference>
<gene>
    <name evidence="7" type="ordered locus">Acear_1015</name>
</gene>
<evidence type="ECO:0000256" key="1">
    <source>
        <dbReference type="ARBA" id="ARBA00022679"/>
    </source>
</evidence>
<dbReference type="OrthoDB" id="9805460at2"/>
<keyword evidence="8" id="KW-1185">Reference proteome</keyword>
<accession>D9QPV1</accession>
<dbReference type="GO" id="GO:0005829">
    <property type="term" value="C:cytosol"/>
    <property type="evidence" value="ECO:0007669"/>
    <property type="project" value="TreeGrafter"/>
</dbReference>
<feature type="active site" evidence="5">
    <location>
        <position position="201"/>
    </location>
</feature>
<evidence type="ECO:0000256" key="5">
    <source>
        <dbReference type="PIRSR" id="PIRSR000446-1"/>
    </source>
</evidence>
<dbReference type="InterPro" id="IPR024925">
    <property type="entry name" value="Malonyl_CoA-ACP_transAc"/>
</dbReference>
<evidence type="ECO:0000259" key="6">
    <source>
        <dbReference type="SMART" id="SM00827"/>
    </source>
</evidence>
<comment type="similarity">
    <text evidence="4">Belongs to the fabD family.</text>
</comment>
<dbReference type="KEGG" id="aar:Acear_1015"/>
<proteinExistence type="inferred from homology"/>
<reference evidence="7 8" key="1">
    <citation type="journal article" date="2010" name="Stand. Genomic Sci.">
        <title>Complete genome sequence of Acetohalobium arabaticum type strain (Z-7288).</title>
        <authorList>
            <person name="Sikorski J."/>
            <person name="Lapidus A."/>
            <person name="Chertkov O."/>
            <person name="Lucas S."/>
            <person name="Copeland A."/>
            <person name="Glavina Del Rio T."/>
            <person name="Nolan M."/>
            <person name="Tice H."/>
            <person name="Cheng J.F."/>
            <person name="Han C."/>
            <person name="Brambilla E."/>
            <person name="Pitluck S."/>
            <person name="Liolios K."/>
            <person name="Ivanova N."/>
            <person name="Mavromatis K."/>
            <person name="Mikhailova N."/>
            <person name="Pati A."/>
            <person name="Bruce D."/>
            <person name="Detter C."/>
            <person name="Tapia R."/>
            <person name="Goodwin L."/>
            <person name="Chen A."/>
            <person name="Palaniappan K."/>
            <person name="Land M."/>
            <person name="Hauser L."/>
            <person name="Chang Y.J."/>
            <person name="Jeffries C.D."/>
            <person name="Rohde M."/>
            <person name="Goker M."/>
            <person name="Spring S."/>
            <person name="Woyke T."/>
            <person name="Bristow J."/>
            <person name="Eisen J.A."/>
            <person name="Markowitz V."/>
            <person name="Hugenholtz P."/>
            <person name="Kyrpides N.C."/>
            <person name="Klenk H.P."/>
        </authorList>
    </citation>
    <scope>NUCLEOTIDE SEQUENCE [LARGE SCALE GENOMIC DNA]</scope>
    <source>
        <strain evidence="8">ATCC 49924 / DSM 5501 / Z-7288</strain>
    </source>
</reference>
<dbReference type="Proteomes" id="UP000001661">
    <property type="component" value="Chromosome"/>
</dbReference>
<dbReference type="InterPro" id="IPR016036">
    <property type="entry name" value="Malonyl_transacylase_ACP-bd"/>
</dbReference>
<evidence type="ECO:0000256" key="4">
    <source>
        <dbReference type="PIRNR" id="PIRNR000446"/>
    </source>
</evidence>
<dbReference type="SMART" id="SM00827">
    <property type="entry name" value="PKS_AT"/>
    <property type="match status" value="1"/>
</dbReference>
<evidence type="ECO:0000256" key="2">
    <source>
        <dbReference type="ARBA" id="ARBA00023315"/>
    </source>
</evidence>
<dbReference type="EMBL" id="CP002105">
    <property type="protein sequence ID" value="ADL12542.1"/>
    <property type="molecule type" value="Genomic_DNA"/>
</dbReference>
<dbReference type="eggNOG" id="COG0331">
    <property type="taxonomic scope" value="Bacteria"/>
</dbReference>
<dbReference type="InterPro" id="IPR004410">
    <property type="entry name" value="Malonyl_CoA-ACP_transAc_FabD"/>
</dbReference>
<dbReference type="SUPFAM" id="SSF52151">
    <property type="entry name" value="FabD/lysophospholipase-like"/>
    <property type="match status" value="1"/>
</dbReference>
<feature type="domain" description="Malonyl-CoA:ACP transacylase (MAT)" evidence="6">
    <location>
        <begin position="8"/>
        <end position="300"/>
    </location>
</feature>
<dbReference type="InterPro" id="IPR001227">
    <property type="entry name" value="Ac_transferase_dom_sf"/>
</dbReference>
<protein>
    <recommendedName>
        <fullName evidence="4">Malonyl CoA-acyl carrier protein transacylase</fullName>
        <ecNumber evidence="4">2.3.1.39</ecNumber>
    </recommendedName>
</protein>
<dbReference type="GO" id="GO:0004314">
    <property type="term" value="F:[acyl-carrier-protein] S-malonyltransferase activity"/>
    <property type="evidence" value="ECO:0007669"/>
    <property type="project" value="UniProtKB-EC"/>
</dbReference>
<sequence length="310" mass="33404">MSGKTAFLFPGQGAQKVGMGAELVKEFSAAKEVFDAADEALDLDISKLCFEGPADELKQTENTQPAILTMSIAVYEVLKEKGIQPDTVAGHSLGEYSALVAAGALDFKSAVKLVRKRGQFMEEAVPAGEGAMGAVIGLKREGVQEAVKEGSRFGIVELANYNTPIQTVISGEKEAVEKTLELAEDTGAKKTVLLDVSGPFHSSLMKSAGDKLAAELEKIEISEPELPVMANVTADYVETPDEIKKALIDQLSGSVYWVDIIELMIDNNLDRVIEAGPGRTLKSFMRRIDRSITALNVRNLSSLEKTLQKL</sequence>
<comment type="catalytic activity">
    <reaction evidence="3 4">
        <text>holo-[ACP] + malonyl-CoA = malonyl-[ACP] + CoA</text>
        <dbReference type="Rhea" id="RHEA:41792"/>
        <dbReference type="Rhea" id="RHEA-COMP:9623"/>
        <dbReference type="Rhea" id="RHEA-COMP:9685"/>
        <dbReference type="ChEBI" id="CHEBI:57287"/>
        <dbReference type="ChEBI" id="CHEBI:57384"/>
        <dbReference type="ChEBI" id="CHEBI:64479"/>
        <dbReference type="ChEBI" id="CHEBI:78449"/>
        <dbReference type="EC" id="2.3.1.39"/>
    </reaction>
</comment>
<dbReference type="InterPro" id="IPR016035">
    <property type="entry name" value="Acyl_Trfase/lysoPLipase"/>
</dbReference>
<dbReference type="HOGENOM" id="CLU_030558_0_1_9"/>
<dbReference type="EC" id="2.3.1.39" evidence="4"/>
<feature type="active site" evidence="5">
    <location>
        <position position="92"/>
    </location>
</feature>
<dbReference type="STRING" id="574087.Acear_1015"/>
<dbReference type="Pfam" id="PF00698">
    <property type="entry name" value="Acyl_transf_1"/>
    <property type="match status" value="1"/>
</dbReference>
<keyword evidence="1 4" id="KW-0808">Transferase</keyword>
<dbReference type="PANTHER" id="PTHR42681:SF1">
    <property type="entry name" value="MALONYL-COA-ACYL CARRIER PROTEIN TRANSACYLASE, MITOCHONDRIAL"/>
    <property type="match status" value="1"/>
</dbReference>
<name>D9QPV1_ACEAZ</name>